<evidence type="ECO:0008006" key="3">
    <source>
        <dbReference type="Google" id="ProtNLM"/>
    </source>
</evidence>
<dbReference type="SUPFAM" id="SSF51735">
    <property type="entry name" value="NAD(P)-binding Rossmann-fold domains"/>
    <property type="match status" value="1"/>
</dbReference>
<proteinExistence type="predicted"/>
<gene>
    <name evidence="1" type="ORF">ACFOX3_13655</name>
</gene>
<dbReference type="RefSeq" id="WP_290261088.1">
    <property type="nucleotide sequence ID" value="NZ_JAUFQG010000004.1"/>
</dbReference>
<evidence type="ECO:0000313" key="1">
    <source>
        <dbReference type="EMBL" id="MFC4363356.1"/>
    </source>
</evidence>
<name>A0ABV8V7F5_9GAMM</name>
<dbReference type="PANTHER" id="PTHR14097">
    <property type="entry name" value="OXIDOREDUCTASE HTATIP2"/>
    <property type="match status" value="1"/>
</dbReference>
<dbReference type="EMBL" id="JBHSCX010000020">
    <property type="protein sequence ID" value="MFC4363356.1"/>
    <property type="molecule type" value="Genomic_DNA"/>
</dbReference>
<dbReference type="Proteomes" id="UP001595840">
    <property type="component" value="Unassembled WGS sequence"/>
</dbReference>
<organism evidence="1 2">
    <name type="scientific">Simiduia curdlanivorans</name>
    <dbReference type="NCBI Taxonomy" id="1492769"/>
    <lineage>
        <taxon>Bacteria</taxon>
        <taxon>Pseudomonadati</taxon>
        <taxon>Pseudomonadota</taxon>
        <taxon>Gammaproteobacteria</taxon>
        <taxon>Cellvibrionales</taxon>
        <taxon>Cellvibrionaceae</taxon>
        <taxon>Simiduia</taxon>
    </lineage>
</organism>
<evidence type="ECO:0000313" key="2">
    <source>
        <dbReference type="Proteomes" id="UP001595840"/>
    </source>
</evidence>
<dbReference type="Gene3D" id="3.40.50.720">
    <property type="entry name" value="NAD(P)-binding Rossmann-like Domain"/>
    <property type="match status" value="1"/>
</dbReference>
<accession>A0ABV8V7F5</accession>
<reference evidence="2" key="1">
    <citation type="journal article" date="2019" name="Int. J. Syst. Evol. Microbiol.">
        <title>The Global Catalogue of Microorganisms (GCM) 10K type strain sequencing project: providing services to taxonomists for standard genome sequencing and annotation.</title>
        <authorList>
            <consortium name="The Broad Institute Genomics Platform"/>
            <consortium name="The Broad Institute Genome Sequencing Center for Infectious Disease"/>
            <person name="Wu L."/>
            <person name="Ma J."/>
        </authorList>
    </citation>
    <scope>NUCLEOTIDE SEQUENCE [LARGE SCALE GENOMIC DNA]</scope>
    <source>
        <strain evidence="2">CECT 8570</strain>
    </source>
</reference>
<protein>
    <recommendedName>
        <fullName evidence="3">NAD-dependent dehydratase</fullName>
    </recommendedName>
</protein>
<sequence>MKLLILGATGAVGTEVLRLALDHHEIHQVVAPTRRSLPSHSKLINPITPFTPLDQGADYWRVDAVICALGTTIKQAGSKQAFALVDRDLPLAIAKLTKSLGASSFALNSSLGAKRGKNFYLNTKAEVEEGIAELNFNSLTIVRPSLINAKRTPPRLGEQIGLCLAIIFQPLIPKRYRPVTPTAIAKSLLQGVITAKPGFTIIESEQLR</sequence>
<dbReference type="InterPro" id="IPR036291">
    <property type="entry name" value="NAD(P)-bd_dom_sf"/>
</dbReference>
<comment type="caution">
    <text evidence="1">The sequence shown here is derived from an EMBL/GenBank/DDBJ whole genome shotgun (WGS) entry which is preliminary data.</text>
</comment>
<keyword evidence="2" id="KW-1185">Reference proteome</keyword>
<dbReference type="PANTHER" id="PTHR14097:SF7">
    <property type="entry name" value="OXIDOREDUCTASE HTATIP2"/>
    <property type="match status" value="1"/>
</dbReference>